<dbReference type="InterPro" id="IPR006150">
    <property type="entry name" value="Cys_repeat_1"/>
</dbReference>
<comment type="caution">
    <text evidence="5">The sequence shown here is derived from an EMBL/GenBank/DDBJ whole genome shotgun (WGS) entry which is preliminary data.</text>
</comment>
<dbReference type="InterPro" id="IPR014806">
    <property type="entry name" value="Ufc1"/>
</dbReference>
<dbReference type="InterPro" id="IPR016135">
    <property type="entry name" value="UBQ-conjugating_enzyme/RWD"/>
</dbReference>
<dbReference type="AlphaFoldDB" id="A0A7I8WIM9"/>
<keyword evidence="4" id="KW-0732">Signal</keyword>
<evidence type="ECO:0000256" key="2">
    <source>
        <dbReference type="ARBA" id="ARBA00013306"/>
    </source>
</evidence>
<dbReference type="Pfam" id="PF08694">
    <property type="entry name" value="UFC1"/>
    <property type="match status" value="1"/>
</dbReference>
<dbReference type="GO" id="GO:0061657">
    <property type="term" value="F:UFM1 conjugating enzyme activity"/>
    <property type="evidence" value="ECO:0007669"/>
    <property type="project" value="InterPro"/>
</dbReference>
<comment type="similarity">
    <text evidence="1">Belongs to the ubiquitin-conjugating enzyme family. UFC1 subfamily.</text>
</comment>
<proteinExistence type="inferred from homology"/>
<dbReference type="GO" id="GO:0005737">
    <property type="term" value="C:cytoplasm"/>
    <property type="evidence" value="ECO:0007669"/>
    <property type="project" value="TreeGrafter"/>
</dbReference>
<keyword evidence="6" id="KW-1185">Reference proteome</keyword>
<dbReference type="Proteomes" id="UP000659654">
    <property type="component" value="Unassembled WGS sequence"/>
</dbReference>
<dbReference type="PANTHER" id="PTHR12921:SF0">
    <property type="entry name" value="UBIQUITIN-FOLD MODIFIER-CONJUGATING ENZYME 1"/>
    <property type="match status" value="1"/>
</dbReference>
<sequence>MCRSHSAPGRMIILYLFLLSALLCTDANPSVSCTFNMCSLNHPCVKGTCNNGFCCGLAMAKSKIYRRSKGSTLDMKPSTLNSTDPLLQQNDWPGPTNNMNNMFDSAKPDTSMCIGGFTSSIRCGAYDNCPPGLLCEQGIKFCCPMILPVESKPTRRPLFHNYRNTATPYNSQPSFYNMPSTMSSYGPINSYSGLSYNNINYPRMMHRYNNYFNNMNEGLISNYRPRNRIWSSYPCNANTDNCGYYNNYGTSNGYEGISGSFGPMSSLGTGTTENNVDGCAQGTEGGSCVQGRCDSGYQCNRNNVCCQTEVPATVCPDGTQAAGGCVNGQCGFGFTCNQGLCCTNTSQTPRCLDGSQAIGACIGGKCGDGYACTTGNICCPSNMNGCPAGTASIGPCVNGACPNGFSCVNDQCCGPPNLTNATNLLIQCSQADSSGPCSADGQCSDPGFQCDVTNQWCCPNIAGDPVGPCIRGEGGTRLCPDGYACSGPDAGQCYRLDTGTCAPVDQYGPCSQTEPRCPNGYTCIGGFCCSDNAPTYLRKKRSHLRPRLVGFGNHLKREMDESTKETLKSIPLFKKNAGPRDGDMWVSRLAEELQTLIELTNKNKQGDADWFNIESSPDGTRWFGKCWYFHNMKKYEFDFEFDLPVTYPKTAPEIAIPSLDGKTAKMYRGGKICLSDHFKPLWARNVPKFGIAHALTLGLGPWLAVEVPSLIERGVLEDK</sequence>
<organism evidence="5 6">
    <name type="scientific">Bursaphelenchus xylophilus</name>
    <name type="common">Pinewood nematode worm</name>
    <name type="synonym">Aphelenchoides xylophilus</name>
    <dbReference type="NCBI Taxonomy" id="6326"/>
    <lineage>
        <taxon>Eukaryota</taxon>
        <taxon>Metazoa</taxon>
        <taxon>Ecdysozoa</taxon>
        <taxon>Nematoda</taxon>
        <taxon>Chromadorea</taxon>
        <taxon>Rhabditida</taxon>
        <taxon>Tylenchina</taxon>
        <taxon>Tylenchomorpha</taxon>
        <taxon>Aphelenchoidea</taxon>
        <taxon>Aphelenchoididae</taxon>
        <taxon>Bursaphelenchus</taxon>
    </lineage>
</organism>
<accession>A0A7I8WIM9</accession>
<feature type="signal peptide" evidence="4">
    <location>
        <begin position="1"/>
        <end position="27"/>
    </location>
</feature>
<dbReference type="SMR" id="A0A7I8WIM9"/>
<dbReference type="EMBL" id="CAJFDI010000003">
    <property type="protein sequence ID" value="CAD5221831.1"/>
    <property type="molecule type" value="Genomic_DNA"/>
</dbReference>
<keyword evidence="3" id="KW-0833">Ubl conjugation pathway</keyword>
<name>A0A7I8WIM9_BURXY</name>
<gene>
    <name evidence="5" type="ORF">BXYJ_LOCUS6874</name>
</gene>
<evidence type="ECO:0000256" key="4">
    <source>
        <dbReference type="SAM" id="SignalP"/>
    </source>
</evidence>
<protein>
    <recommendedName>
        <fullName evidence="2">Ubiquitin-fold modifier-conjugating enzyme 1</fullName>
    </recommendedName>
</protein>
<dbReference type="PANTHER" id="PTHR12921">
    <property type="entry name" value="UBIQUITIN-FOLD MODIFIER-CONJUGATING ENZYME 1"/>
    <property type="match status" value="1"/>
</dbReference>
<evidence type="ECO:0000313" key="5">
    <source>
        <dbReference type="EMBL" id="CAD5221831.1"/>
    </source>
</evidence>
<dbReference type="CDD" id="cd11686">
    <property type="entry name" value="UBCc_UFC1"/>
    <property type="match status" value="1"/>
</dbReference>
<evidence type="ECO:0000256" key="1">
    <source>
        <dbReference type="ARBA" id="ARBA00008451"/>
    </source>
</evidence>
<dbReference type="GO" id="GO:1990592">
    <property type="term" value="P:protein K69-linked ufmylation"/>
    <property type="evidence" value="ECO:0007669"/>
    <property type="project" value="TreeGrafter"/>
</dbReference>
<reference evidence="5" key="1">
    <citation type="submission" date="2020-09" db="EMBL/GenBank/DDBJ databases">
        <authorList>
            <person name="Kikuchi T."/>
        </authorList>
    </citation>
    <scope>NUCLEOTIDE SEQUENCE</scope>
    <source>
        <strain evidence="5">Ka4C1</strain>
    </source>
</reference>
<feature type="chain" id="PRO_5035677959" description="Ubiquitin-fold modifier-conjugating enzyme 1" evidence="4">
    <location>
        <begin position="28"/>
        <end position="719"/>
    </location>
</feature>
<evidence type="ECO:0000313" key="6">
    <source>
        <dbReference type="Proteomes" id="UP000659654"/>
    </source>
</evidence>
<dbReference type="Proteomes" id="UP000582659">
    <property type="component" value="Unassembled WGS sequence"/>
</dbReference>
<dbReference type="EMBL" id="CAJFCV020000003">
    <property type="protein sequence ID" value="CAG9108849.1"/>
    <property type="molecule type" value="Genomic_DNA"/>
</dbReference>
<dbReference type="SMART" id="SM00289">
    <property type="entry name" value="WR1"/>
    <property type="match status" value="8"/>
</dbReference>
<dbReference type="SUPFAM" id="SSF54495">
    <property type="entry name" value="UBC-like"/>
    <property type="match status" value="1"/>
</dbReference>
<dbReference type="Gene3D" id="3.10.110.10">
    <property type="entry name" value="Ubiquitin Conjugating Enzyme"/>
    <property type="match status" value="1"/>
</dbReference>
<dbReference type="OrthoDB" id="10256182at2759"/>
<evidence type="ECO:0000256" key="3">
    <source>
        <dbReference type="ARBA" id="ARBA00022786"/>
    </source>
</evidence>